<dbReference type="Proteomes" id="UP000032233">
    <property type="component" value="Unassembled WGS sequence"/>
</dbReference>
<dbReference type="CDD" id="cd00009">
    <property type="entry name" value="AAA"/>
    <property type="match status" value="1"/>
</dbReference>
<evidence type="ECO:0000256" key="1">
    <source>
        <dbReference type="ARBA" id="ARBA00022553"/>
    </source>
</evidence>
<reference evidence="10 11" key="1">
    <citation type="submission" date="2013-11" db="EMBL/GenBank/DDBJ databases">
        <title>Metagenomic analysis of a methanogenic consortium involved in long chain n-alkane degradation.</title>
        <authorList>
            <person name="Davidova I.A."/>
            <person name="Callaghan A.V."/>
            <person name="Wawrik B."/>
            <person name="Pruitt S."/>
            <person name="Marks C."/>
            <person name="Duncan K.E."/>
            <person name="Suflita J.M."/>
        </authorList>
    </citation>
    <scope>NUCLEOTIDE SEQUENCE [LARGE SCALE GENOMIC DNA]</scope>
    <source>
        <strain evidence="10 11">SPR</strain>
    </source>
</reference>
<evidence type="ECO:0000256" key="4">
    <source>
        <dbReference type="ARBA" id="ARBA00023012"/>
    </source>
</evidence>
<dbReference type="Pfam" id="PF00158">
    <property type="entry name" value="Sigma54_activat"/>
    <property type="match status" value="1"/>
</dbReference>
<evidence type="ECO:0000313" key="11">
    <source>
        <dbReference type="Proteomes" id="UP000032233"/>
    </source>
</evidence>
<evidence type="ECO:0000259" key="9">
    <source>
        <dbReference type="PROSITE" id="PS50110"/>
    </source>
</evidence>
<keyword evidence="11" id="KW-1185">Reference proteome</keyword>
<comment type="caution">
    <text evidence="10">The sequence shown here is derived from an EMBL/GenBank/DDBJ whole genome shotgun (WGS) entry which is preliminary data.</text>
</comment>
<keyword evidence="4" id="KW-0902">Two-component regulatory system</keyword>
<dbReference type="GO" id="GO:0000160">
    <property type="term" value="P:phosphorelay signal transduction system"/>
    <property type="evidence" value="ECO:0007669"/>
    <property type="project" value="UniProtKB-KW"/>
</dbReference>
<gene>
    <name evidence="10" type="ORF">X474_08255</name>
</gene>
<organism evidence="10 11">
    <name type="scientific">Dethiosulfatarculus sandiegensis</name>
    <dbReference type="NCBI Taxonomy" id="1429043"/>
    <lineage>
        <taxon>Bacteria</taxon>
        <taxon>Pseudomonadati</taxon>
        <taxon>Thermodesulfobacteriota</taxon>
        <taxon>Desulfarculia</taxon>
        <taxon>Desulfarculales</taxon>
        <taxon>Desulfarculaceae</taxon>
        <taxon>Dethiosulfatarculus</taxon>
    </lineage>
</organism>
<keyword evidence="1 7" id="KW-0597">Phosphoprotein</keyword>
<proteinExistence type="predicted"/>
<evidence type="ECO:0000256" key="3">
    <source>
        <dbReference type="ARBA" id="ARBA00022840"/>
    </source>
</evidence>
<dbReference type="Gene3D" id="1.10.10.60">
    <property type="entry name" value="Homeodomain-like"/>
    <property type="match status" value="1"/>
</dbReference>
<evidence type="ECO:0000256" key="2">
    <source>
        <dbReference type="ARBA" id="ARBA00022741"/>
    </source>
</evidence>
<evidence type="ECO:0000256" key="5">
    <source>
        <dbReference type="ARBA" id="ARBA00023015"/>
    </source>
</evidence>
<dbReference type="PRINTS" id="PR01590">
    <property type="entry name" value="HTHFIS"/>
</dbReference>
<accession>A0A0D2JYG3</accession>
<dbReference type="STRING" id="1429043.X474_08255"/>
<dbReference type="InParanoid" id="A0A0D2JYG3"/>
<dbReference type="SUPFAM" id="SSF46689">
    <property type="entry name" value="Homeodomain-like"/>
    <property type="match status" value="1"/>
</dbReference>
<dbReference type="Gene3D" id="3.40.50.2300">
    <property type="match status" value="1"/>
</dbReference>
<keyword evidence="5" id="KW-0805">Transcription regulation</keyword>
<dbReference type="AlphaFoldDB" id="A0A0D2JYG3"/>
<dbReference type="PROSITE" id="PS50045">
    <property type="entry name" value="SIGMA54_INTERACT_4"/>
    <property type="match status" value="1"/>
</dbReference>
<dbReference type="InterPro" id="IPR009057">
    <property type="entry name" value="Homeodomain-like_sf"/>
</dbReference>
<evidence type="ECO:0000256" key="7">
    <source>
        <dbReference type="PROSITE-ProRule" id="PRU00169"/>
    </source>
</evidence>
<dbReference type="GO" id="GO:0043565">
    <property type="term" value="F:sequence-specific DNA binding"/>
    <property type="evidence" value="ECO:0007669"/>
    <property type="project" value="InterPro"/>
</dbReference>
<keyword evidence="2" id="KW-0547">Nucleotide-binding</keyword>
<evidence type="ECO:0000256" key="6">
    <source>
        <dbReference type="ARBA" id="ARBA00023163"/>
    </source>
</evidence>
<name>A0A0D2JYG3_9BACT</name>
<dbReference type="Gene3D" id="1.10.8.60">
    <property type="match status" value="1"/>
</dbReference>
<dbReference type="FunFam" id="3.40.50.300:FF:000006">
    <property type="entry name" value="DNA-binding transcriptional regulator NtrC"/>
    <property type="match status" value="1"/>
</dbReference>
<keyword evidence="3" id="KW-0067">ATP-binding</keyword>
<dbReference type="InterPro" id="IPR003593">
    <property type="entry name" value="AAA+_ATPase"/>
</dbReference>
<dbReference type="InterPro" id="IPR058031">
    <property type="entry name" value="AAA_lid_NorR"/>
</dbReference>
<dbReference type="SMART" id="SM00448">
    <property type="entry name" value="REC"/>
    <property type="match status" value="1"/>
</dbReference>
<dbReference type="PROSITE" id="PS50110">
    <property type="entry name" value="RESPONSE_REGULATORY"/>
    <property type="match status" value="1"/>
</dbReference>
<evidence type="ECO:0000259" key="8">
    <source>
        <dbReference type="PROSITE" id="PS50045"/>
    </source>
</evidence>
<dbReference type="SMART" id="SM00382">
    <property type="entry name" value="AAA"/>
    <property type="match status" value="1"/>
</dbReference>
<evidence type="ECO:0000313" key="10">
    <source>
        <dbReference type="EMBL" id="KIX14570.1"/>
    </source>
</evidence>
<dbReference type="Pfam" id="PF02954">
    <property type="entry name" value="HTH_8"/>
    <property type="match status" value="1"/>
</dbReference>
<dbReference type="GO" id="GO:0005524">
    <property type="term" value="F:ATP binding"/>
    <property type="evidence" value="ECO:0007669"/>
    <property type="project" value="UniProtKB-KW"/>
</dbReference>
<dbReference type="GO" id="GO:0006355">
    <property type="term" value="P:regulation of DNA-templated transcription"/>
    <property type="evidence" value="ECO:0007669"/>
    <property type="project" value="InterPro"/>
</dbReference>
<dbReference type="Gene3D" id="3.40.50.300">
    <property type="entry name" value="P-loop containing nucleotide triphosphate hydrolases"/>
    <property type="match status" value="1"/>
</dbReference>
<dbReference type="EMBL" id="AZAC01000010">
    <property type="protein sequence ID" value="KIX14570.1"/>
    <property type="molecule type" value="Genomic_DNA"/>
</dbReference>
<feature type="domain" description="Response regulatory" evidence="9">
    <location>
        <begin position="4"/>
        <end position="118"/>
    </location>
</feature>
<sequence length="459" mass="51077">MSGRVLVADDEPHVRRVLEVMLNQAGHEVFLAPGGVKALELFAADIFDLVILDLRMPDMDGLTVLEKIKEQEPEQTVVMITAYASLETGLMAMKQGAFDYITKPFKEEEILVLVEKALERSRMLADNRKLRSEVQGRWDFGHIIGESPAMQKVFSVMRKVADTRATVLIQGESGTGKELAARALHYNSSRRHRPFVAVNCAAIPANLLESEFFGVARGAFTGADRSRQGLMEQAHGSTLFLDEVGELPFEMQAGLLRVLQEGEIRRVGETRFRKVDLRIVAATNRDIKKAVDQGIFREDLYYRLNVVPLILPSLRERKEDIPLLARHFCLKAAKAHGLPPKGLSADAMDALVEAPMKGNVRELENCLELAVLMSEAGEIGLEDLSLRQTGKNSGLIRAVVPEKEEDLKKVLMLVTQSAEVQIIERVLAHTKGNRTRAARRLGISRRALLNKIKAHGLKV</sequence>
<dbReference type="InterPro" id="IPR011006">
    <property type="entry name" value="CheY-like_superfamily"/>
</dbReference>
<dbReference type="FunFam" id="3.40.50.2300:FF:000018">
    <property type="entry name" value="DNA-binding transcriptional regulator NtrC"/>
    <property type="match status" value="1"/>
</dbReference>
<dbReference type="Pfam" id="PF00072">
    <property type="entry name" value="Response_reg"/>
    <property type="match status" value="1"/>
</dbReference>
<dbReference type="InterPro" id="IPR002197">
    <property type="entry name" value="HTH_Fis"/>
</dbReference>
<keyword evidence="6" id="KW-0804">Transcription</keyword>
<dbReference type="InterPro" id="IPR001789">
    <property type="entry name" value="Sig_transdc_resp-reg_receiver"/>
</dbReference>
<dbReference type="Pfam" id="PF25601">
    <property type="entry name" value="AAA_lid_14"/>
    <property type="match status" value="1"/>
</dbReference>
<feature type="modified residue" description="4-aspartylphosphate" evidence="7">
    <location>
        <position position="53"/>
    </location>
</feature>
<dbReference type="InterPro" id="IPR002078">
    <property type="entry name" value="Sigma_54_int"/>
</dbReference>
<protein>
    <submittedName>
        <fullName evidence="10">Acetoacetate metabolism regulatory protein AtoC</fullName>
    </submittedName>
</protein>
<dbReference type="InterPro" id="IPR027417">
    <property type="entry name" value="P-loop_NTPase"/>
</dbReference>
<dbReference type="PANTHER" id="PTHR32071">
    <property type="entry name" value="TRANSCRIPTIONAL REGULATORY PROTEIN"/>
    <property type="match status" value="1"/>
</dbReference>
<dbReference type="SUPFAM" id="SSF52540">
    <property type="entry name" value="P-loop containing nucleoside triphosphate hydrolases"/>
    <property type="match status" value="1"/>
</dbReference>
<dbReference type="SUPFAM" id="SSF52172">
    <property type="entry name" value="CheY-like"/>
    <property type="match status" value="1"/>
</dbReference>
<feature type="domain" description="Sigma-54 factor interaction" evidence="8">
    <location>
        <begin position="143"/>
        <end position="372"/>
    </location>
</feature>